<dbReference type="Proteomes" id="UP001279410">
    <property type="component" value="Unassembled WGS sequence"/>
</dbReference>
<protein>
    <submittedName>
        <fullName evidence="3">Hamartin-like isoform X1</fullName>
    </submittedName>
</protein>
<feature type="coiled-coil region" evidence="1">
    <location>
        <begin position="192"/>
        <end position="226"/>
    </location>
</feature>
<gene>
    <name evidence="3" type="ORF">AKAME5_002147200</name>
</gene>
<reference evidence="3" key="1">
    <citation type="submission" date="2022-08" db="EMBL/GenBank/DDBJ databases">
        <title>Genome sequencing of akame (Lates japonicus).</title>
        <authorList>
            <person name="Hashiguchi Y."/>
            <person name="Takahashi H."/>
        </authorList>
    </citation>
    <scope>NUCLEOTIDE SEQUENCE</scope>
    <source>
        <strain evidence="3">Kochi</strain>
    </source>
</reference>
<evidence type="ECO:0000313" key="4">
    <source>
        <dbReference type="Proteomes" id="UP001279410"/>
    </source>
</evidence>
<organism evidence="3 4">
    <name type="scientific">Lates japonicus</name>
    <name type="common">Japanese lates</name>
    <dbReference type="NCBI Taxonomy" id="270547"/>
    <lineage>
        <taxon>Eukaryota</taxon>
        <taxon>Metazoa</taxon>
        <taxon>Chordata</taxon>
        <taxon>Craniata</taxon>
        <taxon>Vertebrata</taxon>
        <taxon>Euteleostomi</taxon>
        <taxon>Actinopterygii</taxon>
        <taxon>Neopterygii</taxon>
        <taxon>Teleostei</taxon>
        <taxon>Neoteleostei</taxon>
        <taxon>Acanthomorphata</taxon>
        <taxon>Carangaria</taxon>
        <taxon>Carangaria incertae sedis</taxon>
        <taxon>Centropomidae</taxon>
        <taxon>Lates</taxon>
    </lineage>
</organism>
<feature type="region of interest" description="Disordered" evidence="2">
    <location>
        <begin position="1"/>
        <end position="80"/>
    </location>
</feature>
<evidence type="ECO:0000256" key="2">
    <source>
        <dbReference type="SAM" id="MobiDB-lite"/>
    </source>
</evidence>
<feature type="region of interest" description="Disordered" evidence="2">
    <location>
        <begin position="102"/>
        <end position="122"/>
    </location>
</feature>
<dbReference type="AlphaFoldDB" id="A0AAD3RJG0"/>
<dbReference type="EMBL" id="BRZM01000353">
    <property type="protein sequence ID" value="GLD70155.1"/>
    <property type="molecule type" value="Genomic_DNA"/>
</dbReference>
<accession>A0AAD3RJG0</accession>
<sequence>MLLNRRLRSSSPLSLGRFKPECRPGPGVKCPSSASIPVTPLTEENQDGGPAPVINSQVKQQPITEKEERGQSDVINNSSSGESASMSFLFELARFPGRHAFHREEDSGNASGLRGGSQPDQVSQRLISPVLGRSLPSLRSQLPLIHVTSNERFRRSIARKPGHCGGSSTPRCWRSIASPWRPMLQCSVGKEYQRLKDSEVQQRQKLEAANHRITELENQLAKKDQLILDQKKVLEDAKAQSRAELSAHAELLLA</sequence>
<keyword evidence="4" id="KW-1185">Reference proteome</keyword>
<name>A0AAD3RJG0_LATJO</name>
<evidence type="ECO:0000313" key="3">
    <source>
        <dbReference type="EMBL" id="GLD70155.1"/>
    </source>
</evidence>
<proteinExistence type="predicted"/>
<evidence type="ECO:0000256" key="1">
    <source>
        <dbReference type="SAM" id="Coils"/>
    </source>
</evidence>
<feature type="compositionally biased region" description="Polar residues" evidence="2">
    <location>
        <begin position="54"/>
        <end position="63"/>
    </location>
</feature>
<comment type="caution">
    <text evidence="3">The sequence shown here is derived from an EMBL/GenBank/DDBJ whole genome shotgun (WGS) entry which is preliminary data.</text>
</comment>
<keyword evidence="1" id="KW-0175">Coiled coil</keyword>